<organism evidence="2 3">
    <name type="scientific">Methylomarinovum caldicuralii</name>
    <dbReference type="NCBI Taxonomy" id="438856"/>
    <lineage>
        <taxon>Bacteria</taxon>
        <taxon>Pseudomonadati</taxon>
        <taxon>Pseudomonadota</taxon>
        <taxon>Gammaproteobacteria</taxon>
        <taxon>Methylococcales</taxon>
        <taxon>Methylothermaceae</taxon>
        <taxon>Methylomarinovum</taxon>
    </lineage>
</organism>
<name>A0AAU9CDW6_9GAMM</name>
<evidence type="ECO:0000256" key="1">
    <source>
        <dbReference type="SAM" id="MobiDB-lite"/>
    </source>
</evidence>
<dbReference type="KEGG" id="mcau:MIT9_P0748"/>
<dbReference type="EMBL" id="AP024714">
    <property type="protein sequence ID" value="BCX81170.1"/>
    <property type="molecule type" value="Genomic_DNA"/>
</dbReference>
<evidence type="ECO:0000313" key="3">
    <source>
        <dbReference type="Proteomes" id="UP001321825"/>
    </source>
</evidence>
<protein>
    <submittedName>
        <fullName evidence="2">Uncharacterized protein</fullName>
    </submittedName>
</protein>
<dbReference type="Proteomes" id="UP001321825">
    <property type="component" value="Chromosome"/>
</dbReference>
<feature type="region of interest" description="Disordered" evidence="1">
    <location>
        <begin position="133"/>
        <end position="152"/>
    </location>
</feature>
<dbReference type="AlphaFoldDB" id="A0AAU9CDW6"/>
<reference evidence="3" key="1">
    <citation type="journal article" date="2024" name="Int. J. Syst. Evol. Microbiol.">
        <title>Methylomarinovum tepidoasis sp. nov., a moderately thermophilic methanotroph of the family Methylothermaceae isolated from a deep-sea hydrothermal field.</title>
        <authorList>
            <person name="Hirayama H."/>
            <person name="Takaki Y."/>
            <person name="Abe M."/>
            <person name="Miyazaki M."/>
            <person name="Uematsu K."/>
            <person name="Matsui Y."/>
            <person name="Takai K."/>
        </authorList>
    </citation>
    <scope>NUCLEOTIDE SEQUENCE [LARGE SCALE GENOMIC DNA]</scope>
    <source>
        <strain evidence="3">IT-9</strain>
    </source>
</reference>
<keyword evidence="3" id="KW-1185">Reference proteome</keyword>
<sequence>MSRVSAFLLWGTMFFAGGVWCAPSCDRLAWMPERSRGVVPLSARCPQKPQLALGSILQLLPGSRLWLQSASGEEMVCQSRSDSPIALLINRTDPPWFSSARLPDCRWQERRWRCGDGRGKMLLLCVLAENRGEEKRTDTPQPATSLVLRSPPGVAGQDCRTVPQAVRRGLRLCLELTGRTDPVSLSWQTGEDGRVKEIHLPP</sequence>
<accession>A0AAU9CDW6</accession>
<evidence type="ECO:0000313" key="2">
    <source>
        <dbReference type="EMBL" id="BCX81170.1"/>
    </source>
</evidence>
<gene>
    <name evidence="2" type="ORF">MIT9_P0748</name>
</gene>
<proteinExistence type="predicted"/>